<dbReference type="GeneID" id="54573086"/>
<keyword evidence="2" id="KW-0732">Signal</keyword>
<dbReference type="Proteomes" id="UP000800094">
    <property type="component" value="Unassembled WGS sequence"/>
</dbReference>
<proteinExistence type="predicted"/>
<dbReference type="EMBL" id="ML987190">
    <property type="protein sequence ID" value="KAF2254332.1"/>
    <property type="molecule type" value="Genomic_DNA"/>
</dbReference>
<feature type="chain" id="PRO_5025411964" description="Lytic polysaccharide monooxygenase" evidence="2">
    <location>
        <begin position="20"/>
        <end position="233"/>
    </location>
</feature>
<protein>
    <recommendedName>
        <fullName evidence="5">Lytic polysaccharide monooxygenase</fullName>
    </recommendedName>
</protein>
<keyword evidence="4" id="KW-1185">Reference proteome</keyword>
<evidence type="ECO:0000313" key="4">
    <source>
        <dbReference type="Proteomes" id="UP000800094"/>
    </source>
</evidence>
<accession>A0A6A6IWL6</accession>
<dbReference type="RefSeq" id="XP_033689336.1">
    <property type="nucleotide sequence ID" value="XM_033819756.1"/>
</dbReference>
<evidence type="ECO:0000256" key="2">
    <source>
        <dbReference type="SAM" id="SignalP"/>
    </source>
</evidence>
<feature type="region of interest" description="Disordered" evidence="1">
    <location>
        <begin position="143"/>
        <end position="165"/>
    </location>
</feature>
<feature type="signal peptide" evidence="2">
    <location>
        <begin position="1"/>
        <end position="19"/>
    </location>
</feature>
<reference evidence="3" key="1">
    <citation type="journal article" date="2020" name="Stud. Mycol.">
        <title>101 Dothideomycetes genomes: a test case for predicting lifestyles and emergence of pathogens.</title>
        <authorList>
            <person name="Haridas S."/>
            <person name="Albert R."/>
            <person name="Binder M."/>
            <person name="Bloem J."/>
            <person name="Labutti K."/>
            <person name="Salamov A."/>
            <person name="Andreopoulos B."/>
            <person name="Baker S."/>
            <person name="Barry K."/>
            <person name="Bills G."/>
            <person name="Bluhm B."/>
            <person name="Cannon C."/>
            <person name="Castanera R."/>
            <person name="Culley D."/>
            <person name="Daum C."/>
            <person name="Ezra D."/>
            <person name="Gonzalez J."/>
            <person name="Henrissat B."/>
            <person name="Kuo A."/>
            <person name="Liang C."/>
            <person name="Lipzen A."/>
            <person name="Lutzoni F."/>
            <person name="Magnuson J."/>
            <person name="Mondo S."/>
            <person name="Nolan M."/>
            <person name="Ohm R."/>
            <person name="Pangilinan J."/>
            <person name="Park H.-J."/>
            <person name="Ramirez L."/>
            <person name="Alfaro M."/>
            <person name="Sun H."/>
            <person name="Tritt A."/>
            <person name="Yoshinaga Y."/>
            <person name="Zwiers L.-H."/>
            <person name="Turgeon B."/>
            <person name="Goodwin S."/>
            <person name="Spatafora J."/>
            <person name="Crous P."/>
            <person name="Grigoriev I."/>
        </authorList>
    </citation>
    <scope>NUCLEOTIDE SEQUENCE</scope>
    <source>
        <strain evidence="3">CBS 122368</strain>
    </source>
</reference>
<gene>
    <name evidence="3" type="ORF">BU26DRAFT_136639</name>
</gene>
<evidence type="ECO:0000313" key="3">
    <source>
        <dbReference type="EMBL" id="KAF2254332.1"/>
    </source>
</evidence>
<name>A0A6A6IWL6_9PLEO</name>
<dbReference type="AlphaFoldDB" id="A0A6A6IWL6"/>
<evidence type="ECO:0008006" key="5">
    <source>
        <dbReference type="Google" id="ProtNLM"/>
    </source>
</evidence>
<evidence type="ECO:0000256" key="1">
    <source>
        <dbReference type="SAM" id="MobiDB-lite"/>
    </source>
</evidence>
<organism evidence="3 4">
    <name type="scientific">Trematosphaeria pertusa</name>
    <dbReference type="NCBI Taxonomy" id="390896"/>
    <lineage>
        <taxon>Eukaryota</taxon>
        <taxon>Fungi</taxon>
        <taxon>Dikarya</taxon>
        <taxon>Ascomycota</taxon>
        <taxon>Pezizomycotina</taxon>
        <taxon>Dothideomycetes</taxon>
        <taxon>Pleosporomycetidae</taxon>
        <taxon>Pleosporales</taxon>
        <taxon>Massarineae</taxon>
        <taxon>Trematosphaeriaceae</taxon>
        <taxon>Trematosphaeria</taxon>
    </lineage>
</organism>
<sequence length="233" mass="24615">MAMTPLLTALAFFLAGAHGSPWPSGAPSPTGVMSPPTQATHLPSTSYRTMIDMCGAFKSAGMQISCASTATATATTYTPPTWHESVPLPSSSSGLIARRVKPRNGTPIMSTPPHPFSYHGPAPTGTYTRPSWHVPVPLPSSSSGLMARRVKPRDGTPTSSIVPQPFSYDGPAPTGGPGHHICDQIRPACLDEQGNPKDFEIFPCYLVAAMSEPTSTYSWPSLSGVHYAEATYT</sequence>